<evidence type="ECO:0000313" key="2">
    <source>
        <dbReference type="EMBL" id="AHI53529.1"/>
    </source>
</evidence>
<dbReference type="PATRIC" id="fig|1276257.3.peg.119"/>
<dbReference type="EMBL" id="CP006934">
    <property type="protein sequence ID" value="AHI53529.1"/>
    <property type="molecule type" value="Genomic_DNA"/>
</dbReference>
<keyword evidence="3" id="KW-1185">Reference proteome</keyword>
<feature type="transmembrane region" description="Helical" evidence="1">
    <location>
        <begin position="122"/>
        <end position="145"/>
    </location>
</feature>
<feature type="transmembrane region" description="Helical" evidence="1">
    <location>
        <begin position="37"/>
        <end position="59"/>
    </location>
</feature>
<reference evidence="2 3" key="1">
    <citation type="journal article" date="2014" name="Genome Biol. Evol.">
        <title>Molecular evolution of the substrate utilization strategies and putative virulence factors in mosquito-associated Spiroplasma species.</title>
        <authorList>
            <person name="Chang T.H."/>
            <person name="Lo W.S."/>
            <person name="Ku C."/>
            <person name="Chen L.L."/>
            <person name="Kuo C.H."/>
        </authorList>
    </citation>
    <scope>NUCLEOTIDE SEQUENCE [LARGE SCALE GENOMIC DNA]</scope>
    <source>
        <strain evidence="2">Ar-1343</strain>
    </source>
</reference>
<keyword evidence="1" id="KW-0812">Transmembrane</keyword>
<dbReference type="RefSeq" id="WP_025250668.1">
    <property type="nucleotide sequence ID" value="NZ_CP006934.1"/>
</dbReference>
<keyword evidence="1" id="KW-1133">Transmembrane helix</keyword>
<evidence type="ECO:0000256" key="1">
    <source>
        <dbReference type="SAM" id="Phobius"/>
    </source>
</evidence>
<protein>
    <recommendedName>
        <fullName evidence="4">Transmembrane protein</fullName>
    </recommendedName>
</protein>
<dbReference type="KEGG" id="ssab:SSABA_v1c01170"/>
<name>W6AIJ6_9MOLU</name>
<evidence type="ECO:0008006" key="4">
    <source>
        <dbReference type="Google" id="ProtNLM"/>
    </source>
</evidence>
<keyword evidence="1" id="KW-0472">Membrane</keyword>
<feature type="transmembrane region" description="Helical" evidence="1">
    <location>
        <begin position="12"/>
        <end position="31"/>
    </location>
</feature>
<organism evidence="2 3">
    <name type="scientific">Spiroplasma sabaudiense Ar-1343</name>
    <dbReference type="NCBI Taxonomy" id="1276257"/>
    <lineage>
        <taxon>Bacteria</taxon>
        <taxon>Bacillati</taxon>
        <taxon>Mycoplasmatota</taxon>
        <taxon>Mollicutes</taxon>
        <taxon>Entomoplasmatales</taxon>
        <taxon>Spiroplasmataceae</taxon>
        <taxon>Spiroplasma</taxon>
    </lineage>
</organism>
<dbReference type="AlphaFoldDB" id="W6AIJ6"/>
<proteinExistence type="predicted"/>
<accession>W6AIJ6</accession>
<evidence type="ECO:0000313" key="3">
    <source>
        <dbReference type="Proteomes" id="UP000019265"/>
    </source>
</evidence>
<gene>
    <name evidence="2" type="ORF">SSABA_v1c01170</name>
</gene>
<dbReference type="OrthoDB" id="9904868at2"/>
<sequence length="229" mass="26738">MKRNYFKKMFYLNFVLLHLTILIATTLNIFFPNQETIFVVQVSLTISLIQTLLLFLAYLSYKLICNWKVVIERAVSLNFSRKEKPSELKKILQIVLPSFLIIQGETSAIMNETMKGTFFASVYSFVLVSFLTLLLFAIIMAMISFKDLKSNHIIKRIIKTIKRLKNILLSFFKKSNVKVFQADNKIAYNLTVEIFLNRNSNFFVTQFNYIKTEQLNNLKKALDFRAPSL</sequence>
<dbReference type="STRING" id="1276257.SSABA_v1c01170"/>
<dbReference type="Proteomes" id="UP000019265">
    <property type="component" value="Chromosome"/>
</dbReference>
<dbReference type="HOGENOM" id="CLU_1209189_0_0_14"/>